<evidence type="ECO:0000259" key="1">
    <source>
        <dbReference type="PROSITE" id="PS51154"/>
    </source>
</evidence>
<dbReference type="RefSeq" id="WP_117894734.1">
    <property type="nucleotide sequence ID" value="NZ_CABJCV010000007.1"/>
</dbReference>
<sequence length="261" mass="29479">MNQEERCVWLIRQLLREQRWEDQIKIPDQFPQCQRLLRGLMNVRPPWPADPEWLRIQDDYLQTELNSSVIPDATELPELEPGISLWQGDITKIKADAIVNAANNALLGCFIPNHGCIDNAIHSAAGIQLRQACQTLMEKQKMPEPVGQAKITSGFNLPASWVLHTVGPQIQGVLKPRHCEQLASCYTACLQKAADYQLKTLVFCCISTGEYHFPPQTAAPIAIRTVRTFLARSGYPFKVIFNVFRDQDAQLYRSLLGHSGD</sequence>
<dbReference type="NCBIfam" id="NF003163">
    <property type="entry name" value="PRK04143.1"/>
    <property type="match status" value="1"/>
</dbReference>
<gene>
    <name evidence="2" type="ORF">DWY25_07610</name>
</gene>
<dbReference type="EMBL" id="QRUP01000007">
    <property type="protein sequence ID" value="RGR74946.1"/>
    <property type="molecule type" value="Genomic_DNA"/>
</dbReference>
<dbReference type="SUPFAM" id="SSF52949">
    <property type="entry name" value="Macro domain-like"/>
    <property type="match status" value="1"/>
</dbReference>
<dbReference type="CDD" id="cd02908">
    <property type="entry name" value="Macro_OAADPr_deacetylase"/>
    <property type="match status" value="1"/>
</dbReference>
<accession>A0A412G394</accession>
<dbReference type="InterPro" id="IPR043472">
    <property type="entry name" value="Macro_dom-like"/>
</dbReference>
<dbReference type="GeneID" id="83015271"/>
<dbReference type="PANTHER" id="PTHR11106">
    <property type="entry name" value="GANGLIOSIDE INDUCED DIFFERENTIATION ASSOCIATED PROTEIN 2-RELATED"/>
    <property type="match status" value="1"/>
</dbReference>
<dbReference type="Gene3D" id="3.40.220.10">
    <property type="entry name" value="Leucine Aminopeptidase, subunit E, domain 1"/>
    <property type="match status" value="1"/>
</dbReference>
<evidence type="ECO:0000313" key="3">
    <source>
        <dbReference type="Proteomes" id="UP000284178"/>
    </source>
</evidence>
<organism evidence="2 3">
    <name type="scientific">Holdemania filiformis</name>
    <dbReference type="NCBI Taxonomy" id="61171"/>
    <lineage>
        <taxon>Bacteria</taxon>
        <taxon>Bacillati</taxon>
        <taxon>Bacillota</taxon>
        <taxon>Erysipelotrichia</taxon>
        <taxon>Erysipelotrichales</taxon>
        <taxon>Erysipelotrichaceae</taxon>
        <taxon>Holdemania</taxon>
    </lineage>
</organism>
<dbReference type="Proteomes" id="UP000284178">
    <property type="component" value="Unassembled WGS sequence"/>
</dbReference>
<keyword evidence="3" id="KW-1185">Reference proteome</keyword>
<name>A0A412G394_9FIRM</name>
<dbReference type="Pfam" id="PF01661">
    <property type="entry name" value="Macro"/>
    <property type="match status" value="1"/>
</dbReference>
<feature type="domain" description="Macro" evidence="1">
    <location>
        <begin position="70"/>
        <end position="260"/>
    </location>
</feature>
<reference evidence="2 3" key="1">
    <citation type="submission" date="2018-08" db="EMBL/GenBank/DDBJ databases">
        <title>A genome reference for cultivated species of the human gut microbiota.</title>
        <authorList>
            <person name="Zou Y."/>
            <person name="Xue W."/>
            <person name="Luo G."/>
        </authorList>
    </citation>
    <scope>NUCLEOTIDE SEQUENCE [LARGE SCALE GENOMIC DNA]</scope>
    <source>
        <strain evidence="2 3">AF24-29</strain>
    </source>
</reference>
<dbReference type="PANTHER" id="PTHR11106:SF27">
    <property type="entry name" value="MACRO DOMAIN-CONTAINING PROTEIN"/>
    <property type="match status" value="1"/>
</dbReference>
<dbReference type="PROSITE" id="PS51154">
    <property type="entry name" value="MACRO"/>
    <property type="match status" value="1"/>
</dbReference>
<protein>
    <submittedName>
        <fullName evidence="2">Protein-ADP-ribose hydrolase</fullName>
    </submittedName>
</protein>
<keyword evidence="2" id="KW-0378">Hydrolase</keyword>
<evidence type="ECO:0000313" key="2">
    <source>
        <dbReference type="EMBL" id="RGR74946.1"/>
    </source>
</evidence>
<dbReference type="AlphaFoldDB" id="A0A412G394"/>
<dbReference type="SMART" id="SM00506">
    <property type="entry name" value="A1pp"/>
    <property type="match status" value="1"/>
</dbReference>
<proteinExistence type="predicted"/>
<dbReference type="GO" id="GO:0016787">
    <property type="term" value="F:hydrolase activity"/>
    <property type="evidence" value="ECO:0007669"/>
    <property type="project" value="UniProtKB-KW"/>
</dbReference>
<dbReference type="InterPro" id="IPR002589">
    <property type="entry name" value="Macro_dom"/>
</dbReference>
<comment type="caution">
    <text evidence="2">The sequence shown here is derived from an EMBL/GenBank/DDBJ whole genome shotgun (WGS) entry which is preliminary data.</text>
</comment>